<evidence type="ECO:0000256" key="3">
    <source>
        <dbReference type="ARBA" id="ARBA00048488"/>
    </source>
</evidence>
<evidence type="ECO:0000256" key="1">
    <source>
        <dbReference type="ARBA" id="ARBA00012499"/>
    </source>
</evidence>
<organism evidence="7 8">
    <name type="scientific">Spirosoma utsteinense</name>
    <dbReference type="NCBI Taxonomy" id="2585773"/>
    <lineage>
        <taxon>Bacteria</taxon>
        <taxon>Pseudomonadati</taxon>
        <taxon>Bacteroidota</taxon>
        <taxon>Cytophagia</taxon>
        <taxon>Cytophagales</taxon>
        <taxon>Cytophagaceae</taxon>
        <taxon>Spirosoma</taxon>
    </lineage>
</organism>
<dbReference type="InterPro" id="IPR028427">
    <property type="entry name" value="Met_Sox_Rdtase_MsrB"/>
</dbReference>
<reference evidence="7 8" key="1">
    <citation type="submission" date="2019-06" db="EMBL/GenBank/DDBJ databases">
        <title>Spirosoma utsteinense sp. nov. isolated from Antarctic ice-free soils.</title>
        <authorList>
            <person name="Tahon G."/>
        </authorList>
    </citation>
    <scope>NUCLEOTIDE SEQUENCE [LARGE SCALE GENOMIC DNA]</scope>
    <source>
        <strain evidence="7 8">LMG 31447</strain>
    </source>
</reference>
<dbReference type="EC" id="1.8.4.12" evidence="1"/>
<keyword evidence="5" id="KW-0812">Transmembrane</keyword>
<keyword evidence="2" id="KW-0560">Oxidoreductase</keyword>
<evidence type="ECO:0000313" key="8">
    <source>
        <dbReference type="Proteomes" id="UP000700732"/>
    </source>
</evidence>
<dbReference type="InterPro" id="IPR002579">
    <property type="entry name" value="Met_Sox_Rdtase_MsrB_dom"/>
</dbReference>
<protein>
    <recommendedName>
        <fullName evidence="1">peptide-methionine (R)-S-oxide reductase</fullName>
        <ecNumber evidence="1">1.8.4.12</ecNumber>
    </recommendedName>
</protein>
<evidence type="ECO:0000259" key="6">
    <source>
        <dbReference type="PROSITE" id="PS51790"/>
    </source>
</evidence>
<dbReference type="PROSITE" id="PS51790">
    <property type="entry name" value="MSRB"/>
    <property type="match status" value="1"/>
</dbReference>
<dbReference type="EMBL" id="VFIA01000019">
    <property type="protein sequence ID" value="MBC3792809.1"/>
    <property type="molecule type" value="Genomic_DNA"/>
</dbReference>
<feature type="region of interest" description="Disordered" evidence="4">
    <location>
        <begin position="30"/>
        <end position="50"/>
    </location>
</feature>
<sequence>MRQTHVFLLIAFLLAGGLWVYRTYFGTPRPPHRRPAGATSPGNRRVEKTDDEWRAALTRSQYNVMRGSGTEWPGSSPLTHEHRPGTFICAGCHNPLFSSKTKFESNTGWPSFYAPAVPNAVYNEPDGNRTEVRCSVCDAHLGHVFTDGPEPTGLRYCMNGVALEFAGVPGENQTGAPRQN</sequence>
<evidence type="ECO:0000256" key="2">
    <source>
        <dbReference type="ARBA" id="ARBA00023002"/>
    </source>
</evidence>
<dbReference type="Gene3D" id="2.170.150.20">
    <property type="entry name" value="Peptide methionine sulfoxide reductase"/>
    <property type="match status" value="1"/>
</dbReference>
<dbReference type="RefSeq" id="WP_186738568.1">
    <property type="nucleotide sequence ID" value="NZ_VFIA01000019.1"/>
</dbReference>
<dbReference type="Proteomes" id="UP000700732">
    <property type="component" value="Unassembled WGS sequence"/>
</dbReference>
<comment type="caution">
    <text evidence="7">The sequence shown here is derived from an EMBL/GenBank/DDBJ whole genome shotgun (WGS) entry which is preliminary data.</text>
</comment>
<proteinExistence type="predicted"/>
<evidence type="ECO:0000313" key="7">
    <source>
        <dbReference type="EMBL" id="MBC3792809.1"/>
    </source>
</evidence>
<evidence type="ECO:0000256" key="4">
    <source>
        <dbReference type="SAM" id="MobiDB-lite"/>
    </source>
</evidence>
<dbReference type="PANTHER" id="PTHR10173:SF57">
    <property type="entry name" value="PEPTIDE-METHIONINE (R)-S-OXIDE REDUCTASE"/>
    <property type="match status" value="1"/>
</dbReference>
<feature type="transmembrane region" description="Helical" evidence="5">
    <location>
        <begin position="6"/>
        <end position="25"/>
    </location>
</feature>
<dbReference type="PANTHER" id="PTHR10173">
    <property type="entry name" value="METHIONINE SULFOXIDE REDUCTASE"/>
    <property type="match status" value="1"/>
</dbReference>
<dbReference type="Pfam" id="PF01641">
    <property type="entry name" value="SelR"/>
    <property type="match status" value="1"/>
</dbReference>
<feature type="domain" description="MsrB" evidence="6">
    <location>
        <begin position="50"/>
        <end position="168"/>
    </location>
</feature>
<evidence type="ECO:0000256" key="5">
    <source>
        <dbReference type="SAM" id="Phobius"/>
    </source>
</evidence>
<dbReference type="NCBIfam" id="TIGR00357">
    <property type="entry name" value="peptide-methionine (R)-S-oxide reductase MsrB"/>
    <property type="match status" value="1"/>
</dbReference>
<accession>A0ABR6W8B1</accession>
<dbReference type="InterPro" id="IPR011057">
    <property type="entry name" value="Mss4-like_sf"/>
</dbReference>
<keyword evidence="5" id="KW-1133">Transmembrane helix</keyword>
<comment type="catalytic activity">
    <reaction evidence="3">
        <text>L-methionyl-[protein] + [thioredoxin]-disulfide + H2O = L-methionyl-(R)-S-oxide-[protein] + [thioredoxin]-dithiol</text>
        <dbReference type="Rhea" id="RHEA:24164"/>
        <dbReference type="Rhea" id="RHEA-COMP:10698"/>
        <dbReference type="Rhea" id="RHEA-COMP:10700"/>
        <dbReference type="Rhea" id="RHEA-COMP:12313"/>
        <dbReference type="Rhea" id="RHEA-COMP:12314"/>
        <dbReference type="ChEBI" id="CHEBI:15377"/>
        <dbReference type="ChEBI" id="CHEBI:16044"/>
        <dbReference type="ChEBI" id="CHEBI:29950"/>
        <dbReference type="ChEBI" id="CHEBI:45764"/>
        <dbReference type="ChEBI" id="CHEBI:50058"/>
        <dbReference type="EC" id="1.8.4.12"/>
    </reaction>
</comment>
<name>A0ABR6W8B1_9BACT</name>
<dbReference type="SUPFAM" id="SSF51316">
    <property type="entry name" value="Mss4-like"/>
    <property type="match status" value="1"/>
</dbReference>
<keyword evidence="5" id="KW-0472">Membrane</keyword>
<gene>
    <name evidence="7" type="ORF">FH603_3323</name>
</gene>
<keyword evidence="8" id="KW-1185">Reference proteome</keyword>